<dbReference type="InterPro" id="IPR027124">
    <property type="entry name" value="Swc5/CFDP1/2"/>
</dbReference>
<dbReference type="PANTHER" id="PTHR48407:SF1">
    <property type="entry name" value="CRANIOFACIAL DEVELOPMENT PROTEIN 1"/>
    <property type="match status" value="1"/>
</dbReference>
<sequence>MWTTNSAILGDLEKDKLSMETVKEVVAISSSEAQPEESERKARVDAVWEQMNKGVSVKVLKNNKPSSTVNRTSHKTSTGWMTYLGLGPKKRGSLQQGVQQKESAITQNGTNDEAKRLAAAALSAVKDAAAAASGRGKVEVSSLYHSCCDIFFFLF</sequence>
<protein>
    <submittedName>
        <fullName evidence="2">Uncharacterized protein</fullName>
    </submittedName>
</protein>
<dbReference type="EMBL" id="QGNW01000004">
    <property type="protein sequence ID" value="RVX21866.1"/>
    <property type="molecule type" value="Genomic_DNA"/>
</dbReference>
<dbReference type="EMBL" id="QGNW01001110">
    <property type="protein sequence ID" value="RVW55675.1"/>
    <property type="molecule type" value="Genomic_DNA"/>
</dbReference>
<dbReference type="Proteomes" id="UP000288805">
    <property type="component" value="Unassembled WGS sequence"/>
</dbReference>
<name>A0A438KKX9_VITVI</name>
<comment type="caution">
    <text evidence="2">The sequence shown here is derived from an EMBL/GenBank/DDBJ whole genome shotgun (WGS) entry which is preliminary data.</text>
</comment>
<organism evidence="2 3">
    <name type="scientific">Vitis vinifera</name>
    <name type="common">Grape</name>
    <dbReference type="NCBI Taxonomy" id="29760"/>
    <lineage>
        <taxon>Eukaryota</taxon>
        <taxon>Viridiplantae</taxon>
        <taxon>Streptophyta</taxon>
        <taxon>Embryophyta</taxon>
        <taxon>Tracheophyta</taxon>
        <taxon>Spermatophyta</taxon>
        <taxon>Magnoliopsida</taxon>
        <taxon>eudicotyledons</taxon>
        <taxon>Gunneridae</taxon>
        <taxon>Pentapetalae</taxon>
        <taxon>rosids</taxon>
        <taxon>Vitales</taxon>
        <taxon>Vitaceae</taxon>
        <taxon>Viteae</taxon>
        <taxon>Vitis</taxon>
    </lineage>
</organism>
<proteinExistence type="predicted"/>
<dbReference type="AlphaFoldDB" id="A0A438KKX9"/>
<evidence type="ECO:0000313" key="3">
    <source>
        <dbReference type="Proteomes" id="UP000288805"/>
    </source>
</evidence>
<accession>A0A438KKX9</accession>
<reference evidence="2 3" key="1">
    <citation type="journal article" date="2018" name="PLoS Genet.">
        <title>Population sequencing reveals clonal diversity and ancestral inbreeding in the grapevine cultivar Chardonnay.</title>
        <authorList>
            <person name="Roach M.J."/>
            <person name="Johnson D.L."/>
            <person name="Bohlmann J."/>
            <person name="van Vuuren H.J."/>
            <person name="Jones S.J."/>
            <person name="Pretorius I.S."/>
            <person name="Schmidt S.A."/>
            <person name="Borneman A.R."/>
        </authorList>
    </citation>
    <scope>NUCLEOTIDE SEQUENCE [LARGE SCALE GENOMIC DNA]</scope>
    <source>
        <strain evidence="3">cv. Chardonnay</strain>
        <strain evidence="2">I10V1</strain>
        <tissue evidence="2">Leaf</tissue>
    </source>
</reference>
<dbReference type="PANTHER" id="PTHR48407">
    <property type="entry name" value="CRANIOFACIAL DEVELOPMENT PROTEIN 1"/>
    <property type="match status" value="1"/>
</dbReference>
<evidence type="ECO:0000313" key="1">
    <source>
        <dbReference type="EMBL" id="RVW55675.1"/>
    </source>
</evidence>
<evidence type="ECO:0000313" key="2">
    <source>
        <dbReference type="EMBL" id="RVX21866.1"/>
    </source>
</evidence>
<gene>
    <name evidence="2" type="ORF">CK203_001701</name>
    <name evidence="1" type="ORF">CK203_096407</name>
</gene>